<protein>
    <submittedName>
        <fullName evidence="6">LysR family transcriptional regulator</fullName>
    </submittedName>
</protein>
<evidence type="ECO:0000256" key="4">
    <source>
        <dbReference type="ARBA" id="ARBA00023163"/>
    </source>
</evidence>
<evidence type="ECO:0000256" key="3">
    <source>
        <dbReference type="ARBA" id="ARBA00023125"/>
    </source>
</evidence>
<dbReference type="PRINTS" id="PR00039">
    <property type="entry name" value="HTHLYSR"/>
</dbReference>
<dbReference type="SUPFAM" id="SSF46785">
    <property type="entry name" value="Winged helix' DNA-binding domain"/>
    <property type="match status" value="1"/>
</dbReference>
<evidence type="ECO:0000313" key="6">
    <source>
        <dbReference type="EMBL" id="PKY90834.1"/>
    </source>
</evidence>
<accession>A0A2I1K5B6</accession>
<evidence type="ECO:0000313" key="7">
    <source>
        <dbReference type="Proteomes" id="UP000234775"/>
    </source>
</evidence>
<dbReference type="InterPro" id="IPR036388">
    <property type="entry name" value="WH-like_DNA-bd_sf"/>
</dbReference>
<reference evidence="6 7" key="1">
    <citation type="submission" date="2017-12" db="EMBL/GenBank/DDBJ databases">
        <title>Phylogenetic diversity of female urinary microbiome.</title>
        <authorList>
            <person name="Thomas-White K."/>
            <person name="Wolfe A.J."/>
        </authorList>
    </citation>
    <scope>NUCLEOTIDE SEQUENCE [LARGE SCALE GENOMIC DNA]</scope>
    <source>
        <strain evidence="6 7">UMB0844</strain>
    </source>
</reference>
<dbReference type="InterPro" id="IPR036390">
    <property type="entry name" value="WH_DNA-bd_sf"/>
</dbReference>
<dbReference type="GO" id="GO:0032993">
    <property type="term" value="C:protein-DNA complex"/>
    <property type="evidence" value="ECO:0007669"/>
    <property type="project" value="TreeGrafter"/>
</dbReference>
<keyword evidence="7" id="KW-1185">Reference proteome</keyword>
<evidence type="ECO:0000256" key="1">
    <source>
        <dbReference type="ARBA" id="ARBA00009437"/>
    </source>
</evidence>
<dbReference type="Gene3D" id="1.10.10.10">
    <property type="entry name" value="Winged helix-like DNA-binding domain superfamily/Winged helix DNA-binding domain"/>
    <property type="match status" value="1"/>
</dbReference>
<keyword evidence="4" id="KW-0804">Transcription</keyword>
<dbReference type="Proteomes" id="UP000234775">
    <property type="component" value="Unassembled WGS sequence"/>
</dbReference>
<dbReference type="PANTHER" id="PTHR30346">
    <property type="entry name" value="TRANSCRIPTIONAL DUAL REGULATOR HCAR-RELATED"/>
    <property type="match status" value="1"/>
</dbReference>
<dbReference type="CDD" id="cd05466">
    <property type="entry name" value="PBP2_LTTR_substrate"/>
    <property type="match status" value="1"/>
</dbReference>
<dbReference type="Pfam" id="PF03466">
    <property type="entry name" value="LysR_substrate"/>
    <property type="match status" value="1"/>
</dbReference>
<dbReference type="AlphaFoldDB" id="A0A2I1K5B6"/>
<evidence type="ECO:0000259" key="5">
    <source>
        <dbReference type="PROSITE" id="PS50931"/>
    </source>
</evidence>
<dbReference type="RefSeq" id="WP_101660824.1">
    <property type="nucleotide sequence ID" value="NZ_PKGZ01000009.1"/>
</dbReference>
<gene>
    <name evidence="6" type="ORF">CYJ27_07995</name>
</gene>
<evidence type="ECO:0000256" key="2">
    <source>
        <dbReference type="ARBA" id="ARBA00023015"/>
    </source>
</evidence>
<dbReference type="EMBL" id="PKGZ01000009">
    <property type="protein sequence ID" value="PKY90834.1"/>
    <property type="molecule type" value="Genomic_DNA"/>
</dbReference>
<dbReference type="PANTHER" id="PTHR30346:SF0">
    <property type="entry name" value="HCA OPERON TRANSCRIPTIONAL ACTIVATOR HCAR"/>
    <property type="match status" value="1"/>
</dbReference>
<organism evidence="6 7">
    <name type="scientific">Aerococcus christensenii</name>
    <dbReference type="NCBI Taxonomy" id="87541"/>
    <lineage>
        <taxon>Bacteria</taxon>
        <taxon>Bacillati</taxon>
        <taxon>Bacillota</taxon>
        <taxon>Bacilli</taxon>
        <taxon>Lactobacillales</taxon>
        <taxon>Aerococcaceae</taxon>
        <taxon>Aerococcus</taxon>
    </lineage>
</organism>
<dbReference type="InterPro" id="IPR000847">
    <property type="entry name" value="LysR_HTH_N"/>
</dbReference>
<dbReference type="FunFam" id="1.10.10.10:FF:000001">
    <property type="entry name" value="LysR family transcriptional regulator"/>
    <property type="match status" value="1"/>
</dbReference>
<dbReference type="SUPFAM" id="SSF53850">
    <property type="entry name" value="Periplasmic binding protein-like II"/>
    <property type="match status" value="1"/>
</dbReference>
<comment type="similarity">
    <text evidence="1">Belongs to the LysR transcriptional regulatory family.</text>
</comment>
<dbReference type="InterPro" id="IPR005119">
    <property type="entry name" value="LysR_subst-bd"/>
</dbReference>
<dbReference type="GO" id="GO:0003677">
    <property type="term" value="F:DNA binding"/>
    <property type="evidence" value="ECO:0007669"/>
    <property type="project" value="UniProtKB-KW"/>
</dbReference>
<dbReference type="Pfam" id="PF00126">
    <property type="entry name" value="HTH_1"/>
    <property type="match status" value="1"/>
</dbReference>
<feature type="domain" description="HTH lysR-type" evidence="5">
    <location>
        <begin position="1"/>
        <end position="58"/>
    </location>
</feature>
<proteinExistence type="inferred from homology"/>
<dbReference type="PROSITE" id="PS50931">
    <property type="entry name" value="HTH_LYSR"/>
    <property type="match status" value="1"/>
</dbReference>
<name>A0A2I1K5B6_9LACT</name>
<dbReference type="GO" id="GO:0003700">
    <property type="term" value="F:DNA-binding transcription factor activity"/>
    <property type="evidence" value="ECO:0007669"/>
    <property type="project" value="InterPro"/>
</dbReference>
<keyword evidence="3" id="KW-0238">DNA-binding</keyword>
<sequence length="302" mass="34934">MNFQKLKYAIVVANSGSFRAASRRLYMAQSSLSTAIKELEEEYQIQIFERTKRGIFITEEGSEFLTYAEDILSQVKTLEQRYLGDNDRHMFSISGQHYDFAAEAFARLVDEESGRKDWNFRFLETSTSRVIDDVRHSYSELGILYLNDSNRRVIEQHLDHYELVFKKLGLFYPHAFLGKNHPLANLKKIYLEDLKKYPIIKFEQAKGSSLQFSEESLEGNFEGEQVIYASDRATVINLLAKTNAYLLGSGIVTSPFSLLERTIPIVDGEASEIGYIQARYRKNSELAEKYIDHLRKMVKNEK</sequence>
<comment type="caution">
    <text evidence="6">The sequence shown here is derived from an EMBL/GenBank/DDBJ whole genome shotgun (WGS) entry which is preliminary data.</text>
</comment>
<dbReference type="Gene3D" id="3.40.190.290">
    <property type="match status" value="1"/>
</dbReference>
<keyword evidence="2" id="KW-0805">Transcription regulation</keyword>